<dbReference type="PIRSF" id="PIRSF017082">
    <property type="entry name" value="YflP"/>
    <property type="match status" value="1"/>
</dbReference>
<dbReference type="Gene3D" id="3.40.190.150">
    <property type="entry name" value="Bordetella uptake gene, domain 1"/>
    <property type="match status" value="1"/>
</dbReference>
<dbReference type="PANTHER" id="PTHR42928:SF5">
    <property type="entry name" value="BLR1237 PROTEIN"/>
    <property type="match status" value="1"/>
</dbReference>
<protein>
    <submittedName>
        <fullName evidence="2">Bug family protein</fullName>
    </submittedName>
</protein>
<accession>A0A0K2SL53</accession>
<dbReference type="KEGG" id="lpil:LIP_1989"/>
<name>A0A0K2SL53_LIMPI</name>
<dbReference type="Pfam" id="PF03401">
    <property type="entry name" value="TctC"/>
    <property type="match status" value="1"/>
</dbReference>
<keyword evidence="3" id="KW-1185">Reference proteome</keyword>
<proteinExistence type="inferred from homology"/>
<evidence type="ECO:0000313" key="3">
    <source>
        <dbReference type="Proteomes" id="UP000065807"/>
    </source>
</evidence>
<dbReference type="Proteomes" id="UP000065807">
    <property type="component" value="Chromosome"/>
</dbReference>
<dbReference type="Gene3D" id="3.40.190.10">
    <property type="entry name" value="Periplasmic binding protein-like II"/>
    <property type="match status" value="1"/>
</dbReference>
<dbReference type="SUPFAM" id="SSF53850">
    <property type="entry name" value="Periplasmic binding protein-like II"/>
    <property type="match status" value="1"/>
</dbReference>
<sequence length="310" mass="33523">MSAVMILVTVLGASAQAGYPERAVTYIIAFNPGGQSDVEARRQQPYLEKTLGVSVQVQYKVGGGGSVGWAELAHARPDGYTIAGINMPHIVLQPLQRGDAGYETDQLRPVAWFQNTPIGLAVLRSSPFQTLEDVIAYAKENPGALTVGGSGTFSGHHLATTQLEKLAGIHVTYVPFTGAAPQVAAFLGGHVAAAMGNSDDLVQHRDRIRVLAIGSEQRFEALPDVPTFRELGFEMTPSIDRGVAVPAGTPDEVVRTLEEAFLEIVRTPEVRRQMVEQGFAPLEMGADEAQAYVDRRKQEYMELLRNLGQL</sequence>
<dbReference type="CDD" id="cd07012">
    <property type="entry name" value="PBP2_Bug_TTT"/>
    <property type="match status" value="1"/>
</dbReference>
<dbReference type="PANTHER" id="PTHR42928">
    <property type="entry name" value="TRICARBOXYLATE-BINDING PROTEIN"/>
    <property type="match status" value="1"/>
</dbReference>
<reference evidence="3" key="1">
    <citation type="submission" date="2015-07" db="EMBL/GenBank/DDBJ databases">
        <title>Complete genome sequence and phylogenetic analysis of Limnochorda pilosa.</title>
        <authorList>
            <person name="Watanabe M."/>
            <person name="Kojima H."/>
            <person name="Fukui M."/>
        </authorList>
    </citation>
    <scope>NUCLEOTIDE SEQUENCE [LARGE SCALE GENOMIC DNA]</scope>
    <source>
        <strain evidence="3">HC45</strain>
    </source>
</reference>
<dbReference type="EMBL" id="AP014924">
    <property type="protein sequence ID" value="BAS27830.1"/>
    <property type="molecule type" value="Genomic_DNA"/>
</dbReference>
<comment type="similarity">
    <text evidence="1">Belongs to the UPF0065 (bug) family.</text>
</comment>
<dbReference type="STRING" id="1555112.LIP_1989"/>
<dbReference type="AlphaFoldDB" id="A0A0K2SL53"/>
<evidence type="ECO:0000313" key="2">
    <source>
        <dbReference type="EMBL" id="BAS27830.1"/>
    </source>
</evidence>
<dbReference type="PATRIC" id="fig|1555112.3.peg.2024"/>
<reference evidence="3" key="2">
    <citation type="journal article" date="2016" name="Int. J. Syst. Evol. Microbiol.">
        <title>Complete genome sequence and cell structure of Limnochorda pilosa, a Gram-negative spore-former within the phylum Firmicutes.</title>
        <authorList>
            <person name="Watanabe M."/>
            <person name="Kojima H."/>
            <person name="Fukui M."/>
        </authorList>
    </citation>
    <scope>NUCLEOTIDE SEQUENCE [LARGE SCALE GENOMIC DNA]</scope>
    <source>
        <strain evidence="3">HC45</strain>
    </source>
</reference>
<dbReference type="InterPro" id="IPR005064">
    <property type="entry name" value="BUG"/>
</dbReference>
<gene>
    <name evidence="2" type="ORF">LIP_1989</name>
</gene>
<dbReference type="InterPro" id="IPR042100">
    <property type="entry name" value="Bug_dom1"/>
</dbReference>
<evidence type="ECO:0000256" key="1">
    <source>
        <dbReference type="ARBA" id="ARBA00006987"/>
    </source>
</evidence>
<organism evidence="2 3">
    <name type="scientific">Limnochorda pilosa</name>
    <dbReference type="NCBI Taxonomy" id="1555112"/>
    <lineage>
        <taxon>Bacteria</taxon>
        <taxon>Bacillati</taxon>
        <taxon>Bacillota</taxon>
        <taxon>Limnochordia</taxon>
        <taxon>Limnochordales</taxon>
        <taxon>Limnochordaceae</taxon>
        <taxon>Limnochorda</taxon>
    </lineage>
</organism>